<dbReference type="PROSITE" id="PS50112">
    <property type="entry name" value="PAS"/>
    <property type="match status" value="1"/>
</dbReference>
<evidence type="ECO:0000313" key="5">
    <source>
        <dbReference type="Proteomes" id="UP000002487"/>
    </source>
</evidence>
<dbReference type="PANTHER" id="PTHR43065">
    <property type="entry name" value="SENSOR HISTIDINE KINASE"/>
    <property type="match status" value="1"/>
</dbReference>
<dbReference type="RefSeq" id="WP_011022712.1">
    <property type="nucleotide sequence ID" value="NC_003552.1"/>
</dbReference>
<dbReference type="InParanoid" id="Q8TMA7"/>
<dbReference type="InterPro" id="IPR036890">
    <property type="entry name" value="HATPase_C_sf"/>
</dbReference>
<dbReference type="InterPro" id="IPR000014">
    <property type="entry name" value="PAS"/>
</dbReference>
<dbReference type="InterPro" id="IPR013656">
    <property type="entry name" value="PAS_4"/>
</dbReference>
<dbReference type="NCBIfam" id="TIGR00229">
    <property type="entry name" value="sensory_box"/>
    <property type="match status" value="1"/>
</dbReference>
<dbReference type="GO" id="GO:0000155">
    <property type="term" value="F:phosphorelay sensor kinase activity"/>
    <property type="evidence" value="ECO:0000318"/>
    <property type="project" value="GO_Central"/>
</dbReference>
<dbReference type="PROSITE" id="PS50113">
    <property type="entry name" value="PAC"/>
    <property type="match status" value="1"/>
</dbReference>
<dbReference type="EnsemblBacteria" id="AAM06135">
    <property type="protein sequence ID" value="AAM06135"/>
    <property type="gene ID" value="MA_2757"/>
</dbReference>
<organism evidence="4 5">
    <name type="scientific">Methanosarcina acetivorans (strain ATCC 35395 / DSM 2834 / JCM 12185 / C2A)</name>
    <dbReference type="NCBI Taxonomy" id="188937"/>
    <lineage>
        <taxon>Archaea</taxon>
        <taxon>Methanobacteriati</taxon>
        <taxon>Methanobacteriota</taxon>
        <taxon>Stenosarchaea group</taxon>
        <taxon>Methanomicrobia</taxon>
        <taxon>Methanosarcinales</taxon>
        <taxon>Methanosarcinaceae</taxon>
        <taxon>Methanosarcina</taxon>
    </lineage>
</organism>
<keyword evidence="4" id="KW-0808">Transferase</keyword>
<dbReference type="PhylomeDB" id="Q8TMA7"/>
<feature type="domain" description="PAC" evidence="3">
    <location>
        <begin position="286"/>
        <end position="337"/>
    </location>
</feature>
<dbReference type="HOGENOM" id="CLU_000445_114_57_2"/>
<dbReference type="KEGG" id="mac:MA_2757"/>
<protein>
    <submittedName>
        <fullName evidence="4">Sensory transduction histidine kinase</fullName>
    </submittedName>
</protein>
<dbReference type="Pfam" id="PF02518">
    <property type="entry name" value="HATPase_c"/>
    <property type="match status" value="1"/>
</dbReference>
<dbReference type="STRING" id="188937.MA_2757"/>
<evidence type="ECO:0000259" key="3">
    <source>
        <dbReference type="PROSITE" id="PS50113"/>
    </source>
</evidence>
<dbReference type="SMART" id="SM00387">
    <property type="entry name" value="HATPase_c"/>
    <property type="match status" value="1"/>
</dbReference>
<dbReference type="SMART" id="SM00086">
    <property type="entry name" value="PAC"/>
    <property type="match status" value="1"/>
</dbReference>
<dbReference type="Gene3D" id="3.30.450.20">
    <property type="entry name" value="PAS domain"/>
    <property type="match status" value="2"/>
</dbReference>
<dbReference type="CDD" id="cd00130">
    <property type="entry name" value="PAS"/>
    <property type="match status" value="1"/>
</dbReference>
<dbReference type="InterPro" id="IPR035965">
    <property type="entry name" value="PAS-like_dom_sf"/>
</dbReference>
<feature type="domain" description="Histidine kinase" evidence="1">
    <location>
        <begin position="345"/>
        <end position="558"/>
    </location>
</feature>
<dbReference type="SUPFAM" id="SSF55785">
    <property type="entry name" value="PYP-like sensor domain (PAS domain)"/>
    <property type="match status" value="2"/>
</dbReference>
<dbReference type="Pfam" id="PF08448">
    <property type="entry name" value="PAS_4"/>
    <property type="match status" value="1"/>
</dbReference>
<feature type="domain" description="PAS" evidence="2">
    <location>
        <begin position="213"/>
        <end position="270"/>
    </location>
</feature>
<dbReference type="GO" id="GO:0007165">
    <property type="term" value="P:signal transduction"/>
    <property type="evidence" value="ECO:0000318"/>
    <property type="project" value="GO_Central"/>
</dbReference>
<keyword evidence="4" id="KW-0418">Kinase</keyword>
<dbReference type="EMBL" id="AE010299">
    <property type="protein sequence ID" value="AAM06135.1"/>
    <property type="molecule type" value="Genomic_DNA"/>
</dbReference>
<dbReference type="AlphaFoldDB" id="Q8TMA7"/>
<dbReference type="Pfam" id="PF13426">
    <property type="entry name" value="PAS_9"/>
    <property type="match status" value="1"/>
</dbReference>
<dbReference type="PANTHER" id="PTHR43065:SF23">
    <property type="entry name" value="SENSOR HISTIDINE KINASE PDTAS"/>
    <property type="match status" value="1"/>
</dbReference>
<dbReference type="PROSITE" id="PS50109">
    <property type="entry name" value="HIS_KIN"/>
    <property type="match status" value="1"/>
</dbReference>
<dbReference type="Gene3D" id="3.30.565.10">
    <property type="entry name" value="Histidine kinase-like ATPase, C-terminal domain"/>
    <property type="match status" value="1"/>
</dbReference>
<keyword evidence="5" id="KW-1185">Reference proteome</keyword>
<dbReference type="InterPro" id="IPR003594">
    <property type="entry name" value="HATPase_dom"/>
</dbReference>
<evidence type="ECO:0000259" key="2">
    <source>
        <dbReference type="PROSITE" id="PS50112"/>
    </source>
</evidence>
<accession>Q8TMA7</accession>
<sequence length="571" mass="65071">MGERVYLLSFHSLAGEERVNIYGFDISDQKELEGKLRENEEKYHKLFEYMQEIFFIADELVPDEAGKPVDYRFAEANQTRESRMRVLPEEITGNMEFEIHPGLDTLWIRNYDRAALTGKYVQSDHHADGQEQHYQVPLHRIKPGRFTTIFQDITDSKQVDSALREDEKPLPFAPEPSHIGVWDLDLVDRTIHRSLEHNRIFGYKQDVKAQWESEMMYCMLFKHCRDAIVLADPRDGGKILSANPAACSMLRWSEEELIGKGLDVMFDPQNPALSTLLAERAHPGSLRAQLIYRRKDGTTFTGEVSIASFTDSNGEPRTVDIIRDITKRKKSEEALANIETVRKQEIHHRIKNNLQVISSLLDLQAEQFKNRECIKNSEVLEAFRESQARVISMALIHEELYKGDGLEMLNFSPYIEELAKSLFHTYRIGNSDIRLKLDLEQNISFDMDTAVPLGIIVNELVSNSLKHAFPDGGTGEITIKLHREENGEQINNPNKNCSVNFILSVSDNGVGIAENLNIEDLDSLGLQLVTTLVEQLNAELELKRNNGTEFILKFIVTEKKSGINTSPAING</sequence>
<proteinExistence type="predicted"/>
<dbReference type="InterPro" id="IPR000700">
    <property type="entry name" value="PAS-assoc_C"/>
</dbReference>
<dbReference type="Pfam" id="PF07568">
    <property type="entry name" value="HisKA_2"/>
    <property type="match status" value="1"/>
</dbReference>
<gene>
    <name evidence="4" type="ordered locus">MA_2757</name>
</gene>
<dbReference type="GeneID" id="90384379"/>
<evidence type="ECO:0000259" key="1">
    <source>
        <dbReference type="PROSITE" id="PS50109"/>
    </source>
</evidence>
<dbReference type="SUPFAM" id="SSF55874">
    <property type="entry name" value="ATPase domain of HSP90 chaperone/DNA topoisomerase II/histidine kinase"/>
    <property type="match status" value="1"/>
</dbReference>
<dbReference type="InterPro" id="IPR001610">
    <property type="entry name" value="PAC"/>
</dbReference>
<dbReference type="SMART" id="SM00091">
    <property type="entry name" value="PAS"/>
    <property type="match status" value="1"/>
</dbReference>
<dbReference type="InterPro" id="IPR005467">
    <property type="entry name" value="His_kinase_dom"/>
</dbReference>
<evidence type="ECO:0000313" key="4">
    <source>
        <dbReference type="EMBL" id="AAM06135.1"/>
    </source>
</evidence>
<dbReference type="InterPro" id="IPR011495">
    <property type="entry name" value="Sig_transdc_His_kin_sub2_dim/P"/>
</dbReference>
<dbReference type="Proteomes" id="UP000002487">
    <property type="component" value="Chromosome"/>
</dbReference>
<name>Q8TMA7_METAC</name>
<reference evidence="4 5" key="1">
    <citation type="journal article" date="2002" name="Genome Res.">
        <title>The genome of Methanosarcina acetivorans reveals extensive metabolic and physiological diversity.</title>
        <authorList>
            <person name="Galagan J.E."/>
            <person name="Nusbaum C."/>
            <person name="Roy A."/>
            <person name="Endrizzi M.G."/>
            <person name="Macdonald P."/>
            <person name="FitzHugh W."/>
            <person name="Calvo S."/>
            <person name="Engels R."/>
            <person name="Smirnov S."/>
            <person name="Atnoor D."/>
            <person name="Brown A."/>
            <person name="Allen N."/>
            <person name="Naylor J."/>
            <person name="Stange-Thomann N."/>
            <person name="DeArellano K."/>
            <person name="Johnson R."/>
            <person name="Linton L."/>
            <person name="McEwan P."/>
            <person name="McKernan K."/>
            <person name="Talamas J."/>
            <person name="Tirrell A."/>
            <person name="Ye W."/>
            <person name="Zimmer A."/>
            <person name="Barber R.D."/>
            <person name="Cann I."/>
            <person name="Graham D.E."/>
            <person name="Grahame D.A."/>
            <person name="Guss A."/>
            <person name="Hedderich R."/>
            <person name="Ingram-Smith C."/>
            <person name="Kuettner C.H."/>
            <person name="Krzycki J.A."/>
            <person name="Leigh J.A."/>
            <person name="Li W."/>
            <person name="Liu J."/>
            <person name="Mukhopadhyay B."/>
            <person name="Reeve J.N."/>
            <person name="Smith K."/>
            <person name="Springer T.A."/>
            <person name="Umayam L.A."/>
            <person name="White O."/>
            <person name="White R.H."/>
            <person name="de Macario E.C."/>
            <person name="Ferry J.G."/>
            <person name="Jarrell K.F."/>
            <person name="Jing H."/>
            <person name="Macario A.J.L."/>
            <person name="Paulsen I."/>
            <person name="Pritchett M."/>
            <person name="Sowers K.R."/>
            <person name="Swanson R.V."/>
            <person name="Zinder S.H."/>
            <person name="Lander E."/>
            <person name="Metcalf W.W."/>
            <person name="Birren B."/>
        </authorList>
    </citation>
    <scope>NUCLEOTIDE SEQUENCE [LARGE SCALE GENOMIC DNA]</scope>
    <source>
        <strain evidence="5">ATCC 35395 / DSM 2834 / JCM 12185 / C2A</strain>
    </source>
</reference>